<accession>A0A5B7H894</accession>
<protein>
    <submittedName>
        <fullName evidence="1">Uncharacterized protein</fullName>
    </submittedName>
</protein>
<dbReference type="EMBL" id="VSRR010024224">
    <property type="protein sequence ID" value="MPC66069.1"/>
    <property type="molecule type" value="Genomic_DNA"/>
</dbReference>
<name>A0A5B7H894_PORTR</name>
<keyword evidence="2" id="KW-1185">Reference proteome</keyword>
<organism evidence="1 2">
    <name type="scientific">Portunus trituberculatus</name>
    <name type="common">Swimming crab</name>
    <name type="synonym">Neptunus trituberculatus</name>
    <dbReference type="NCBI Taxonomy" id="210409"/>
    <lineage>
        <taxon>Eukaryota</taxon>
        <taxon>Metazoa</taxon>
        <taxon>Ecdysozoa</taxon>
        <taxon>Arthropoda</taxon>
        <taxon>Crustacea</taxon>
        <taxon>Multicrustacea</taxon>
        <taxon>Malacostraca</taxon>
        <taxon>Eumalacostraca</taxon>
        <taxon>Eucarida</taxon>
        <taxon>Decapoda</taxon>
        <taxon>Pleocyemata</taxon>
        <taxon>Brachyura</taxon>
        <taxon>Eubrachyura</taxon>
        <taxon>Portunoidea</taxon>
        <taxon>Portunidae</taxon>
        <taxon>Portuninae</taxon>
        <taxon>Portunus</taxon>
    </lineage>
</organism>
<evidence type="ECO:0000313" key="1">
    <source>
        <dbReference type="EMBL" id="MPC66069.1"/>
    </source>
</evidence>
<gene>
    <name evidence="1" type="ORF">E2C01_060212</name>
</gene>
<comment type="caution">
    <text evidence="1">The sequence shown here is derived from an EMBL/GenBank/DDBJ whole genome shotgun (WGS) entry which is preliminary data.</text>
</comment>
<sequence length="76" mass="8828">MDLSHLCLPYRLTQGENSTIIEQARLEDQQLGGGRSMRCIPHLYPTNRVQRIQRQTAERSCLYCTVARRRCIATYS</sequence>
<dbReference type="AlphaFoldDB" id="A0A5B7H894"/>
<reference evidence="1 2" key="1">
    <citation type="submission" date="2019-05" db="EMBL/GenBank/DDBJ databases">
        <title>Another draft genome of Portunus trituberculatus and its Hox gene families provides insights of decapod evolution.</title>
        <authorList>
            <person name="Jeong J.-H."/>
            <person name="Song I."/>
            <person name="Kim S."/>
            <person name="Choi T."/>
            <person name="Kim D."/>
            <person name="Ryu S."/>
            <person name="Kim W."/>
        </authorList>
    </citation>
    <scope>NUCLEOTIDE SEQUENCE [LARGE SCALE GENOMIC DNA]</scope>
    <source>
        <tissue evidence="1">Muscle</tissue>
    </source>
</reference>
<proteinExistence type="predicted"/>
<evidence type="ECO:0000313" key="2">
    <source>
        <dbReference type="Proteomes" id="UP000324222"/>
    </source>
</evidence>
<dbReference type="Proteomes" id="UP000324222">
    <property type="component" value="Unassembled WGS sequence"/>
</dbReference>